<feature type="compositionally biased region" description="Basic and acidic residues" evidence="1">
    <location>
        <begin position="664"/>
        <end position="675"/>
    </location>
</feature>
<accession>A0A4R4YW41</accession>
<name>A0A4R4YW41_9ACTN</name>
<evidence type="ECO:0000256" key="1">
    <source>
        <dbReference type="SAM" id="MobiDB-lite"/>
    </source>
</evidence>
<dbReference type="Proteomes" id="UP000295124">
    <property type="component" value="Unassembled WGS sequence"/>
</dbReference>
<dbReference type="PROSITE" id="PS50837">
    <property type="entry name" value="NACHT"/>
    <property type="match status" value="1"/>
</dbReference>
<feature type="transmembrane region" description="Helical" evidence="2">
    <location>
        <begin position="555"/>
        <end position="573"/>
    </location>
</feature>
<feature type="transmembrane region" description="Helical" evidence="2">
    <location>
        <begin position="579"/>
        <end position="598"/>
    </location>
</feature>
<reference evidence="4 5" key="1">
    <citation type="submission" date="2019-03" db="EMBL/GenBank/DDBJ databases">
        <title>Draft genome sequences of novel Actinobacteria.</title>
        <authorList>
            <person name="Sahin N."/>
            <person name="Ay H."/>
            <person name="Saygin H."/>
        </authorList>
    </citation>
    <scope>NUCLEOTIDE SEQUENCE [LARGE SCALE GENOMIC DNA]</scope>
    <source>
        <strain evidence="4 5">JCM 13523</strain>
    </source>
</reference>
<keyword evidence="2" id="KW-1133">Transmembrane helix</keyword>
<organism evidence="4 5">
    <name type="scientific">Kribbella antibiotica</name>
    <dbReference type="NCBI Taxonomy" id="190195"/>
    <lineage>
        <taxon>Bacteria</taxon>
        <taxon>Bacillati</taxon>
        <taxon>Actinomycetota</taxon>
        <taxon>Actinomycetes</taxon>
        <taxon>Propionibacteriales</taxon>
        <taxon>Kribbellaceae</taxon>
        <taxon>Kribbella</taxon>
    </lineage>
</organism>
<dbReference type="SUPFAM" id="SSF52540">
    <property type="entry name" value="P-loop containing nucleoside triphosphate hydrolases"/>
    <property type="match status" value="1"/>
</dbReference>
<evidence type="ECO:0000313" key="5">
    <source>
        <dbReference type="Proteomes" id="UP000295124"/>
    </source>
</evidence>
<feature type="transmembrane region" description="Helical" evidence="2">
    <location>
        <begin position="36"/>
        <end position="57"/>
    </location>
</feature>
<feature type="transmembrane region" description="Helical" evidence="2">
    <location>
        <begin position="450"/>
        <end position="469"/>
    </location>
</feature>
<feature type="domain" description="NACHT" evidence="3">
    <location>
        <begin position="147"/>
        <end position="280"/>
    </location>
</feature>
<dbReference type="OrthoDB" id="419058at2"/>
<dbReference type="InterPro" id="IPR027417">
    <property type="entry name" value="P-loop_NTPase"/>
</dbReference>
<sequence>MRAVVLALTLSSSGVLLPIAINVGTGGTAPPFLAPYVDWVWPLIIVLWAVFVATGLAEIRARQRNPVIAARSGDTPRNRAIVLTEVNRYLRQRVDGSLAARTRVALALDQRPELVGRPFDIVVRRTDGEHRLPDDAPIGTVFDELELSMLILGAPGAGKTTLLLELARTLADQAHTQDNEPMPVLVNLSSWTASLAPGPNDHARDSPLLAGFVRWLLEQIDNRYGLHPLAGRRWLVEGKFILLLDGLDEIDPSHRDKLTGVLDELRMSYRIAGLAVTCRTHDYTNLKRPLLIQGAVDIKPLSRQQVLDYFAAVGPELDGARAAIEQDDELWDLVTSPLMLNVLLLAYQDVTPEAVADLSDVRRELFDTFLVEVLARRRKTSRQYDALTAVRALRTLAIRTRSRRGAQSVVPRWPSPDGREADRDVVYLLHTICLPALLAGVAAGSTLVAVAQYGVLAGLTTAVCALLLAYRWKPSGSALWQSRHKRRQLAVAATSFVIGTALTGVLLIAATGLTGDLTFVSGVVTGLLLAWAVRSLSFMPNYWQLVSHSSARWRIGPGLLAGSAVGIGLALLLGADHTAAGLAFLPGVAAGMVAVGALPRMFQDAGPLYRVLLDTMLCWSGELPWRRRAFLMYAADRFVLARTAPGEYSFIHLLVRDHLAESEPDELAAKVERRTASRRPGRTGS</sequence>
<dbReference type="Pfam" id="PF05729">
    <property type="entry name" value="NACHT"/>
    <property type="match status" value="1"/>
</dbReference>
<feature type="region of interest" description="Disordered" evidence="1">
    <location>
        <begin position="664"/>
        <end position="685"/>
    </location>
</feature>
<protein>
    <submittedName>
        <fullName evidence="4">NACHT domain-containing protein</fullName>
    </submittedName>
</protein>
<comment type="caution">
    <text evidence="4">The sequence shown here is derived from an EMBL/GenBank/DDBJ whole genome shotgun (WGS) entry which is preliminary data.</text>
</comment>
<keyword evidence="2" id="KW-0812">Transmembrane</keyword>
<dbReference type="EMBL" id="SMKX01000138">
    <property type="protein sequence ID" value="TDD48744.1"/>
    <property type="molecule type" value="Genomic_DNA"/>
</dbReference>
<evidence type="ECO:0000259" key="3">
    <source>
        <dbReference type="PROSITE" id="PS50837"/>
    </source>
</evidence>
<feature type="compositionally biased region" description="Basic residues" evidence="1">
    <location>
        <begin position="676"/>
        <end position="685"/>
    </location>
</feature>
<dbReference type="InterPro" id="IPR007111">
    <property type="entry name" value="NACHT_NTPase"/>
</dbReference>
<feature type="transmembrane region" description="Helical" evidence="2">
    <location>
        <begin position="425"/>
        <end position="444"/>
    </location>
</feature>
<evidence type="ECO:0000313" key="4">
    <source>
        <dbReference type="EMBL" id="TDD48744.1"/>
    </source>
</evidence>
<evidence type="ECO:0000256" key="2">
    <source>
        <dbReference type="SAM" id="Phobius"/>
    </source>
</evidence>
<feature type="transmembrane region" description="Helical" evidence="2">
    <location>
        <begin position="489"/>
        <end position="513"/>
    </location>
</feature>
<dbReference type="Gene3D" id="3.40.50.300">
    <property type="entry name" value="P-loop containing nucleotide triphosphate hydrolases"/>
    <property type="match status" value="1"/>
</dbReference>
<keyword evidence="2" id="KW-0472">Membrane</keyword>
<feature type="transmembrane region" description="Helical" evidence="2">
    <location>
        <begin position="519"/>
        <end position="543"/>
    </location>
</feature>
<proteinExistence type="predicted"/>
<keyword evidence="5" id="KW-1185">Reference proteome</keyword>
<gene>
    <name evidence="4" type="ORF">E1263_33060</name>
</gene>
<dbReference type="AlphaFoldDB" id="A0A4R4YW41"/>